<comment type="caution">
    <text evidence="7">The sequence shown here is derived from an EMBL/GenBank/DDBJ whole genome shotgun (WGS) entry which is preliminary data.</text>
</comment>
<evidence type="ECO:0000256" key="4">
    <source>
        <dbReference type="ARBA" id="ARBA00023136"/>
    </source>
</evidence>
<dbReference type="InterPro" id="IPR047130">
    <property type="entry name" value="7TM_GPCR_Srsx_nematod"/>
</dbReference>
<dbReference type="InterPro" id="IPR017452">
    <property type="entry name" value="GPCR_Rhodpsn_7TM"/>
</dbReference>
<dbReference type="PANTHER" id="PTHR23360:SF67">
    <property type="entry name" value="G-PROTEIN COUPLED RECEPTORS FAMILY 1 PROFILE DOMAIN-CONTAINING PROTEIN"/>
    <property type="match status" value="1"/>
</dbReference>
<dbReference type="GO" id="GO:0016020">
    <property type="term" value="C:membrane"/>
    <property type="evidence" value="ECO:0007669"/>
    <property type="project" value="UniProtKB-SubCell"/>
</dbReference>
<dbReference type="SMART" id="SM01381">
    <property type="entry name" value="7TM_GPCR_Srsx"/>
    <property type="match status" value="1"/>
</dbReference>
<proteinExistence type="predicted"/>
<keyword evidence="2 5" id="KW-0812">Transmembrane</keyword>
<feature type="transmembrane region" description="Helical" evidence="5">
    <location>
        <begin position="50"/>
        <end position="75"/>
    </location>
</feature>
<feature type="transmembrane region" description="Helical" evidence="5">
    <location>
        <begin position="12"/>
        <end position="29"/>
    </location>
</feature>
<dbReference type="Pfam" id="PF10320">
    <property type="entry name" value="7TM_GPCR_Srsx"/>
    <property type="match status" value="1"/>
</dbReference>
<feature type="transmembrane region" description="Helical" evidence="5">
    <location>
        <begin position="87"/>
        <end position="114"/>
    </location>
</feature>
<keyword evidence="4 5" id="KW-0472">Membrane</keyword>
<evidence type="ECO:0000256" key="1">
    <source>
        <dbReference type="ARBA" id="ARBA00004370"/>
    </source>
</evidence>
<evidence type="ECO:0000256" key="3">
    <source>
        <dbReference type="ARBA" id="ARBA00022989"/>
    </source>
</evidence>
<organism evidence="7 8">
    <name type="scientific">Cylicocyclus nassatus</name>
    <name type="common">Nematode worm</name>
    <dbReference type="NCBI Taxonomy" id="53992"/>
    <lineage>
        <taxon>Eukaryota</taxon>
        <taxon>Metazoa</taxon>
        <taxon>Ecdysozoa</taxon>
        <taxon>Nematoda</taxon>
        <taxon>Chromadorea</taxon>
        <taxon>Rhabditida</taxon>
        <taxon>Rhabditina</taxon>
        <taxon>Rhabditomorpha</taxon>
        <taxon>Strongyloidea</taxon>
        <taxon>Strongylidae</taxon>
        <taxon>Cylicocyclus</taxon>
    </lineage>
</organism>
<dbReference type="InterPro" id="IPR019424">
    <property type="entry name" value="7TM_GPCR_Srsx"/>
</dbReference>
<dbReference type="PANTHER" id="PTHR23360">
    <property type="entry name" value="G-PROTEIN COUPLED RECEPTORS FAMILY 1 PROFILE DOMAIN-CONTAINING PROTEIN-RELATED"/>
    <property type="match status" value="1"/>
</dbReference>
<protein>
    <recommendedName>
        <fullName evidence="6">G-protein coupled receptors family 1 profile domain-containing protein</fullName>
    </recommendedName>
</protein>
<name>A0AA36DQ65_CYLNA</name>
<feature type="transmembrane region" description="Helical" evidence="5">
    <location>
        <begin position="215"/>
        <end position="238"/>
    </location>
</feature>
<evidence type="ECO:0000313" key="8">
    <source>
        <dbReference type="Proteomes" id="UP001176961"/>
    </source>
</evidence>
<evidence type="ECO:0000313" key="7">
    <source>
        <dbReference type="EMBL" id="CAJ0591663.1"/>
    </source>
</evidence>
<feature type="transmembrane region" description="Helical" evidence="5">
    <location>
        <begin position="250"/>
        <end position="267"/>
    </location>
</feature>
<dbReference type="AlphaFoldDB" id="A0AA36DQ65"/>
<evidence type="ECO:0000256" key="5">
    <source>
        <dbReference type="SAM" id="Phobius"/>
    </source>
</evidence>
<dbReference type="SUPFAM" id="SSF81321">
    <property type="entry name" value="Family A G protein-coupled receptor-like"/>
    <property type="match status" value="1"/>
</dbReference>
<feature type="transmembrane region" description="Helical" evidence="5">
    <location>
        <begin position="126"/>
        <end position="146"/>
    </location>
</feature>
<gene>
    <name evidence="7" type="ORF">CYNAS_LOCUS3646</name>
</gene>
<dbReference type="GO" id="GO:0004930">
    <property type="term" value="F:G protein-coupled receptor activity"/>
    <property type="evidence" value="ECO:0007669"/>
    <property type="project" value="InterPro"/>
</dbReference>
<dbReference type="Proteomes" id="UP001176961">
    <property type="component" value="Unassembled WGS sequence"/>
</dbReference>
<dbReference type="EMBL" id="CATQJL010000001">
    <property type="protein sequence ID" value="CAJ0591663.1"/>
    <property type="molecule type" value="Genomic_DNA"/>
</dbReference>
<keyword evidence="3 5" id="KW-1133">Transmembrane helix</keyword>
<dbReference type="Gene3D" id="1.20.1070.10">
    <property type="entry name" value="Rhodopsin 7-helix transmembrane proteins"/>
    <property type="match status" value="1"/>
</dbReference>
<accession>A0AA36DQ65</accession>
<dbReference type="PROSITE" id="PS50262">
    <property type="entry name" value="G_PROTEIN_RECEP_F1_2"/>
    <property type="match status" value="1"/>
</dbReference>
<sequence length="313" mass="36163">MDDSYHDYQNYRYFVVVEIIIFNIIGNFGNTHLIWTSIRKKSTHTKPGMLIGINAVFHSICLLSELFNAAFIISGEVIVRKTCYPYIALYMLVVCQQAMMILMISLDLLISLIFPLWHRKFPTGPYVVGVCALASIYSFSVAIWGWEAQNDEIIAYCNPPLGLAPRVSRFWSLSNLVINCIVVIVYMAIIFTLTIRMKKNKMLHQRRRVVRRLKVVLLIFVLSWFIAILGVDIGYLVLPPSIAPYWQSNMVLFAMICYSQTFYACIWRSHEYRAAFREQMALLTCHLPQPYESTSLLNSLQGRLFKRNSPCEV</sequence>
<evidence type="ECO:0000259" key="6">
    <source>
        <dbReference type="PROSITE" id="PS50262"/>
    </source>
</evidence>
<feature type="transmembrane region" description="Helical" evidence="5">
    <location>
        <begin position="176"/>
        <end position="195"/>
    </location>
</feature>
<reference evidence="7" key="1">
    <citation type="submission" date="2023-07" db="EMBL/GenBank/DDBJ databases">
        <authorList>
            <consortium name="CYATHOMIX"/>
        </authorList>
    </citation>
    <scope>NUCLEOTIDE SEQUENCE</scope>
    <source>
        <strain evidence="7">N/A</strain>
    </source>
</reference>
<evidence type="ECO:0000256" key="2">
    <source>
        <dbReference type="ARBA" id="ARBA00022692"/>
    </source>
</evidence>
<dbReference type="InterPro" id="IPR000276">
    <property type="entry name" value="GPCR_Rhodpsn"/>
</dbReference>
<comment type="subcellular location">
    <subcellularLocation>
        <location evidence="1">Membrane</location>
    </subcellularLocation>
</comment>
<keyword evidence="8" id="KW-1185">Reference proteome</keyword>
<feature type="domain" description="G-protein coupled receptors family 1 profile" evidence="6">
    <location>
        <begin position="29"/>
        <end position="225"/>
    </location>
</feature>